<organism evidence="1 2">
    <name type="scientific">Pluteus cervinus</name>
    <dbReference type="NCBI Taxonomy" id="181527"/>
    <lineage>
        <taxon>Eukaryota</taxon>
        <taxon>Fungi</taxon>
        <taxon>Dikarya</taxon>
        <taxon>Basidiomycota</taxon>
        <taxon>Agaricomycotina</taxon>
        <taxon>Agaricomycetes</taxon>
        <taxon>Agaricomycetidae</taxon>
        <taxon>Agaricales</taxon>
        <taxon>Pluteineae</taxon>
        <taxon>Pluteaceae</taxon>
        <taxon>Pluteus</taxon>
    </lineage>
</organism>
<protein>
    <submittedName>
        <fullName evidence="1">Uncharacterized protein</fullName>
    </submittedName>
</protein>
<accession>A0ACD3B2W2</accession>
<name>A0ACD3B2W2_9AGAR</name>
<evidence type="ECO:0000313" key="2">
    <source>
        <dbReference type="Proteomes" id="UP000308600"/>
    </source>
</evidence>
<sequence length="1481" mass="154315">MEFTRTQAFRTFLALPRSVNRKQRRRKNGKDDRNATEAELNADARKYVGCMPPDVMLEIVDHLSPIDILNFSLTSSYVRDILMPALYETVLLKSSRKCLTTLPLLLTRPEIARHVRKLAVRPNYYLAWPKPDEPIEEDWVANQIMLIAESGSLSMLHTFDWDGLEMPKDELWSTLQRCCPQLRTVFSNVGYKPLDPDSKLFDYKALTSFSLIVRHGLGGADLFPTLEKLPPRLWSMLFHSCPDLTELTLCSFSSSARLFDVHNVSQGRWPKLHTLTLGSFGYQADFSLTAPAGTPVGLGGAAFSLGSIPTITTTTTTTVPTTSGSSITPVVDASTASTGDAASSDVVATTATTSRPRPISTIGLPSSSASPASPTSPPPQPSWNPSDVHQHIHSYLTHITHHPQTTIPFDAGLPAEHAFAHFLMAHTTLTYLRLSWNFKRWMSPESIPMYLTGGVKVDVMVSVPPPVGAGTGTVSPVLPVVGLPMLTNTTTPAVAAAATTTALASTSTSSLGSTSTVMPANVGASAGAGSAVAEGPSFVTTTTVTPVSSAVALAAQSTSTPNSTSNSTTSPSLSSFASPSSSLSPSSPVTSSFPSSSSTSPSTSSTLTSSINPWNHTQTYMHHQTILSLPNLTTFVGVYQQLAEMPSHTLEKIESVDLTCEPVYESRLGSVAGVLKKLKGLKTLDIWMHVPNGGGGGVLGGWGDMIGLGGFTNGSAGASASGVQLDGGVEPEDVDEDDTPTAVNAADGSNPAPTSSQDGLQQQHQVLFAPATATAGGDGGVNTTVGGGGGGGGNGTNAVAGPSSPTRRRRSQFVGSMLRGQLRNMSISTPSGSNGDGNAGHGATGGGNGGGGNGVNNGGGGGAGGVGGGNGGGGGGGGGHPEDRESEEDEGNRVFFKTILQSVPTLEELHFMCTTAFAVVAAYADDSEQKPLNQLASLLYLLPNLKVFSLTKGHKYRDETMLQSALRVLKVRPGLKQCPGSSGWGAPPVLGVVRSILVSGFGGFGFEIAWPVGVFGFRRCSGIGCFMATSSKTNCGLAVNVRWAREKSPNHLKQEGSYEVVGRRKVSIPSTSSSPSSSSQSSPKVNPRRASIASIASLKPTSSATTLTPNMSFKGKGKARDDSTSSSSSQLSLTTITPSPSSSTILPPGSPPKARLSPQQQQHQKNKDSRWEYEILEIQATERGIPLIGTPFLRKFKAELKVRVKKKHVISASMSSLSVPSTSMMSSSMSMPVGLGLSTLGQEEAENGSGTSTVTGLAPPIVLTTDVGGPPSGDDPSPETSPNVRRRSSLLQFSALKSLLGSSGGGSSSTSSATNSSRNRRRWSSAPRAISLEPTSNPDEERVQAQPSRSQASGGGDGGTDDVEHQASVRPRPGSSNQAPRPKSLDLGTLGVASQVIGEAPEDGEGEYNPWSSEDSQREVGKELYENSSYVWPADAHVGGDGSGLGVGLGSVGATAGASGRREPSTTSMPQLGAVDTNGVD</sequence>
<reference evidence="1 2" key="1">
    <citation type="journal article" date="2019" name="Nat. Ecol. Evol.">
        <title>Megaphylogeny resolves global patterns of mushroom evolution.</title>
        <authorList>
            <person name="Varga T."/>
            <person name="Krizsan K."/>
            <person name="Foldi C."/>
            <person name="Dima B."/>
            <person name="Sanchez-Garcia M."/>
            <person name="Sanchez-Ramirez S."/>
            <person name="Szollosi G.J."/>
            <person name="Szarkandi J.G."/>
            <person name="Papp V."/>
            <person name="Albert L."/>
            <person name="Andreopoulos W."/>
            <person name="Angelini C."/>
            <person name="Antonin V."/>
            <person name="Barry K.W."/>
            <person name="Bougher N.L."/>
            <person name="Buchanan P."/>
            <person name="Buyck B."/>
            <person name="Bense V."/>
            <person name="Catcheside P."/>
            <person name="Chovatia M."/>
            <person name="Cooper J."/>
            <person name="Damon W."/>
            <person name="Desjardin D."/>
            <person name="Finy P."/>
            <person name="Geml J."/>
            <person name="Haridas S."/>
            <person name="Hughes K."/>
            <person name="Justo A."/>
            <person name="Karasinski D."/>
            <person name="Kautmanova I."/>
            <person name="Kiss B."/>
            <person name="Kocsube S."/>
            <person name="Kotiranta H."/>
            <person name="LaButti K.M."/>
            <person name="Lechner B.E."/>
            <person name="Liimatainen K."/>
            <person name="Lipzen A."/>
            <person name="Lukacs Z."/>
            <person name="Mihaltcheva S."/>
            <person name="Morgado L.N."/>
            <person name="Niskanen T."/>
            <person name="Noordeloos M.E."/>
            <person name="Ohm R.A."/>
            <person name="Ortiz-Santana B."/>
            <person name="Ovrebo C."/>
            <person name="Racz N."/>
            <person name="Riley R."/>
            <person name="Savchenko A."/>
            <person name="Shiryaev A."/>
            <person name="Soop K."/>
            <person name="Spirin V."/>
            <person name="Szebenyi C."/>
            <person name="Tomsovsky M."/>
            <person name="Tulloss R.E."/>
            <person name="Uehling J."/>
            <person name="Grigoriev I.V."/>
            <person name="Vagvolgyi C."/>
            <person name="Papp T."/>
            <person name="Martin F.M."/>
            <person name="Miettinen O."/>
            <person name="Hibbett D.S."/>
            <person name="Nagy L.G."/>
        </authorList>
    </citation>
    <scope>NUCLEOTIDE SEQUENCE [LARGE SCALE GENOMIC DNA]</scope>
    <source>
        <strain evidence="1 2">NL-1719</strain>
    </source>
</reference>
<proteinExistence type="predicted"/>
<gene>
    <name evidence="1" type="ORF">BDN72DRAFT_876816</name>
</gene>
<keyword evidence="2" id="KW-1185">Reference proteome</keyword>
<dbReference type="Proteomes" id="UP000308600">
    <property type="component" value="Unassembled WGS sequence"/>
</dbReference>
<evidence type="ECO:0000313" key="1">
    <source>
        <dbReference type="EMBL" id="TFK71967.1"/>
    </source>
</evidence>
<dbReference type="EMBL" id="ML208291">
    <property type="protein sequence ID" value="TFK71967.1"/>
    <property type="molecule type" value="Genomic_DNA"/>
</dbReference>